<feature type="compositionally biased region" description="Low complexity" evidence="1">
    <location>
        <begin position="64"/>
        <end position="94"/>
    </location>
</feature>
<feature type="compositionally biased region" description="Pro residues" evidence="1">
    <location>
        <begin position="154"/>
        <end position="169"/>
    </location>
</feature>
<evidence type="ECO:0000313" key="2">
    <source>
        <dbReference type="EMBL" id="KAJ3570188.1"/>
    </source>
</evidence>
<name>A0AAD5YRR4_9AGAR</name>
<sequence length="318" mass="32602">MPTQVSRPPSADPLPSPRTSVDRHPPSGHPDSLHHPPHDPRVKYNSQHREALRLALGSILAPKRPSMPGSRSSSGTATPAYSFSGSSGSYTPYTPSTPPTMPFTPSLEASSSQEHPLSRLSFPHHHPTHPPSKLGRVESHPDGSAANAPSTAPISPPQRHSPPPLPPPLLRSLSQNPSNPPSSRTSPRLHPVTPPPPHPPPAITVTDTADLGPTLPAPALPTADGDGGKISVAENSMSPPSIPPPGDASVHPAAIAQAAAATATATNGTGSSGQVSSQQHPCGTANTGGSGSGTPRAKFLQTLQGKSAWEALIHGSFS</sequence>
<evidence type="ECO:0000313" key="3">
    <source>
        <dbReference type="Proteomes" id="UP001213000"/>
    </source>
</evidence>
<gene>
    <name evidence="2" type="ORF">NP233_g4571</name>
</gene>
<feature type="compositionally biased region" description="Low complexity" evidence="1">
    <location>
        <begin position="170"/>
        <end position="191"/>
    </location>
</feature>
<proteinExistence type="predicted"/>
<accession>A0AAD5YRR4</accession>
<feature type="region of interest" description="Disordered" evidence="1">
    <location>
        <begin position="1"/>
        <end position="297"/>
    </location>
</feature>
<dbReference type="EMBL" id="JANIEX010000250">
    <property type="protein sequence ID" value="KAJ3570188.1"/>
    <property type="molecule type" value="Genomic_DNA"/>
</dbReference>
<organism evidence="2 3">
    <name type="scientific">Leucocoprinus birnbaumii</name>
    <dbReference type="NCBI Taxonomy" id="56174"/>
    <lineage>
        <taxon>Eukaryota</taxon>
        <taxon>Fungi</taxon>
        <taxon>Dikarya</taxon>
        <taxon>Basidiomycota</taxon>
        <taxon>Agaricomycotina</taxon>
        <taxon>Agaricomycetes</taxon>
        <taxon>Agaricomycetidae</taxon>
        <taxon>Agaricales</taxon>
        <taxon>Agaricineae</taxon>
        <taxon>Agaricaceae</taxon>
        <taxon>Leucocoprinus</taxon>
    </lineage>
</organism>
<reference evidence="2" key="1">
    <citation type="submission" date="2022-07" db="EMBL/GenBank/DDBJ databases">
        <title>Genome Sequence of Leucocoprinus birnbaumii.</title>
        <authorList>
            <person name="Buettner E."/>
        </authorList>
    </citation>
    <scope>NUCLEOTIDE SEQUENCE</scope>
    <source>
        <strain evidence="2">VT141</strain>
    </source>
</reference>
<dbReference type="AlphaFoldDB" id="A0AAD5YRR4"/>
<feature type="compositionally biased region" description="Basic and acidic residues" evidence="1">
    <location>
        <begin position="20"/>
        <end position="52"/>
    </location>
</feature>
<feature type="compositionally biased region" description="Pro residues" evidence="1">
    <location>
        <begin position="192"/>
        <end position="202"/>
    </location>
</feature>
<protein>
    <submittedName>
        <fullName evidence="2">Uncharacterized protein</fullName>
    </submittedName>
</protein>
<feature type="compositionally biased region" description="Low complexity" evidence="1">
    <location>
        <begin position="253"/>
        <end position="279"/>
    </location>
</feature>
<dbReference type="Proteomes" id="UP001213000">
    <property type="component" value="Unassembled WGS sequence"/>
</dbReference>
<evidence type="ECO:0000256" key="1">
    <source>
        <dbReference type="SAM" id="MobiDB-lite"/>
    </source>
</evidence>
<comment type="caution">
    <text evidence="2">The sequence shown here is derived from an EMBL/GenBank/DDBJ whole genome shotgun (WGS) entry which is preliminary data.</text>
</comment>
<keyword evidence="3" id="KW-1185">Reference proteome</keyword>